<feature type="region of interest" description="Disordered" evidence="1">
    <location>
        <begin position="179"/>
        <end position="207"/>
    </location>
</feature>
<reference evidence="2" key="1">
    <citation type="submission" date="2019-12" db="EMBL/GenBank/DDBJ databases">
        <title>Genome sequencing and annotation of Brassica cretica.</title>
        <authorList>
            <person name="Studholme D.J."/>
            <person name="Sarris P."/>
        </authorList>
    </citation>
    <scope>NUCLEOTIDE SEQUENCE</scope>
    <source>
        <strain evidence="2">PFS-109/04</strain>
        <tissue evidence="2">Leaf</tissue>
    </source>
</reference>
<feature type="compositionally biased region" description="Basic and acidic residues" evidence="1">
    <location>
        <begin position="245"/>
        <end position="263"/>
    </location>
</feature>
<proteinExistence type="predicted"/>
<dbReference type="EMBL" id="QGKX02000004">
    <property type="protein sequence ID" value="KAF3602000.1"/>
    <property type="molecule type" value="Genomic_DNA"/>
</dbReference>
<comment type="caution">
    <text evidence="2">The sequence shown here is derived from an EMBL/GenBank/DDBJ whole genome shotgun (WGS) entry which is preliminary data.</text>
</comment>
<dbReference type="Proteomes" id="UP000712600">
    <property type="component" value="Unassembled WGS sequence"/>
</dbReference>
<feature type="compositionally biased region" description="Polar residues" evidence="1">
    <location>
        <begin position="267"/>
        <end position="277"/>
    </location>
</feature>
<name>A0A8S9SPP8_BRACR</name>
<protein>
    <submittedName>
        <fullName evidence="2">Uncharacterized protein</fullName>
    </submittedName>
</protein>
<accession>A0A8S9SPP8</accession>
<sequence>MSKSIDTLDPVIDRQRETAIDRQPPAPIDRRAPLTYRVQMPKIDVACLNALRPQPKPSDNPPEATNIHSDDATDPMEVYRVPMGRTLRKRKENVIIDDPGLIASCHCGSEYETEYSASIETHTATSIDNAQQKSIDSLKEESVESSPSNWENDYYNPTMAAYRGEYAVDRHNRLTIDRHSYSSDKPKNEHRPTFPTTHQSTLESTVHEKGTRVAVGQMITITKVMQSTPSRSFWERTRFSHPIDKANHSLIDDKSKSSIDNRPKPPSTVSKKNPNYDNQYLTQDEFGIFRDPDGYARAIDGHALQISREDIADILQMANGADNLFMQQHTVLAHQQRVTNEFYDTPGGIDNCFKQKYRHPTRPSIDIDVPSLIDRRPEFGRRAYDLYGTRRFHWEEKDEYEVYRDHQGYARYVD</sequence>
<organism evidence="2 3">
    <name type="scientific">Brassica cretica</name>
    <name type="common">Mustard</name>
    <dbReference type="NCBI Taxonomy" id="69181"/>
    <lineage>
        <taxon>Eukaryota</taxon>
        <taxon>Viridiplantae</taxon>
        <taxon>Streptophyta</taxon>
        <taxon>Embryophyta</taxon>
        <taxon>Tracheophyta</taxon>
        <taxon>Spermatophyta</taxon>
        <taxon>Magnoliopsida</taxon>
        <taxon>eudicotyledons</taxon>
        <taxon>Gunneridae</taxon>
        <taxon>Pentapetalae</taxon>
        <taxon>rosids</taxon>
        <taxon>malvids</taxon>
        <taxon>Brassicales</taxon>
        <taxon>Brassicaceae</taxon>
        <taxon>Brassiceae</taxon>
        <taxon>Brassica</taxon>
    </lineage>
</organism>
<feature type="compositionally biased region" description="Basic and acidic residues" evidence="1">
    <location>
        <begin position="179"/>
        <end position="192"/>
    </location>
</feature>
<feature type="region of interest" description="Disordered" evidence="1">
    <location>
        <begin position="51"/>
        <end position="71"/>
    </location>
</feature>
<feature type="region of interest" description="Disordered" evidence="1">
    <location>
        <begin position="130"/>
        <end position="150"/>
    </location>
</feature>
<feature type="region of interest" description="Disordered" evidence="1">
    <location>
        <begin position="245"/>
        <end position="277"/>
    </location>
</feature>
<dbReference type="AlphaFoldDB" id="A0A8S9SPP8"/>
<evidence type="ECO:0000313" key="3">
    <source>
        <dbReference type="Proteomes" id="UP000712600"/>
    </source>
</evidence>
<evidence type="ECO:0000313" key="2">
    <source>
        <dbReference type="EMBL" id="KAF3602000.1"/>
    </source>
</evidence>
<evidence type="ECO:0000256" key="1">
    <source>
        <dbReference type="SAM" id="MobiDB-lite"/>
    </source>
</evidence>
<feature type="compositionally biased region" description="Polar residues" evidence="1">
    <location>
        <begin position="194"/>
        <end position="204"/>
    </location>
</feature>
<gene>
    <name evidence="2" type="ORF">F2Q69_00035390</name>
</gene>